<dbReference type="HOGENOM" id="CLU_064059_0_0_10"/>
<organism evidence="2 3">
    <name type="scientific">Mucinivorans hirudinis</name>
    <dbReference type="NCBI Taxonomy" id="1433126"/>
    <lineage>
        <taxon>Bacteria</taxon>
        <taxon>Pseudomonadati</taxon>
        <taxon>Bacteroidota</taxon>
        <taxon>Bacteroidia</taxon>
        <taxon>Bacteroidales</taxon>
        <taxon>Rikenellaceae</taxon>
        <taxon>Mucinivorans</taxon>
    </lineage>
</organism>
<dbReference type="EMBL" id="HG934468">
    <property type="protein sequence ID" value="CDN32119.1"/>
    <property type="molecule type" value="Genomic_DNA"/>
</dbReference>
<protein>
    <recommendedName>
        <fullName evidence="4">DUF4837 domain-containing protein</fullName>
    </recommendedName>
</protein>
<evidence type="ECO:0008006" key="4">
    <source>
        <dbReference type="Google" id="ProtNLM"/>
    </source>
</evidence>
<sequence length="329" mass="37457">MKKLLFFLFAILVMTSCESSGGGIRSLPPATGTPYSLLVVSSKAVWDSSVGDTVKSIFAQDVEMLNIPEPLYSIINVAPSQVTSVLDRYRNIFYLIVNKEKYDRTHINVEFDKKAEEQTIITIYSPSIDSMTNYIGTNGDVLLALLDKSERDRYITRAKKYSSESLKKQIYEKFGFLIDIPSNYKIRNEKDDFIWISYDPSSLSNIGFTIYTFESGDGLDVVRPLVARNEAVMNIPGGNEGSYMTTEMEIEPTYKRVIINGQPWIEMRGFWKMHKDFLGGPFVNFTTQDPATGKMVGIDCYVMSQSYKDGMRNYIRQLEAMVLTLKFKE</sequence>
<feature type="chain" id="PRO_5001589615" description="DUF4837 domain-containing protein" evidence="1">
    <location>
        <begin position="20"/>
        <end position="329"/>
    </location>
</feature>
<name>A0A060RDU2_9BACT</name>
<dbReference type="AlphaFoldDB" id="A0A060RDU2"/>
<gene>
    <name evidence="2" type="ORF">BN938_2046</name>
</gene>
<dbReference type="Pfam" id="PF16125">
    <property type="entry name" value="DUF4837"/>
    <property type="match status" value="1"/>
</dbReference>
<dbReference type="InterPro" id="IPR032286">
    <property type="entry name" value="DUF4837"/>
</dbReference>
<accession>A0A060RDU2</accession>
<dbReference type="Proteomes" id="UP000027616">
    <property type="component" value="Chromosome I"/>
</dbReference>
<dbReference type="KEGG" id="rbc:BN938_2046"/>
<keyword evidence="3" id="KW-1185">Reference proteome</keyword>
<proteinExistence type="predicted"/>
<feature type="signal peptide" evidence="1">
    <location>
        <begin position="1"/>
        <end position="19"/>
    </location>
</feature>
<dbReference type="OrthoDB" id="1115230at2"/>
<dbReference type="eggNOG" id="COG0322">
    <property type="taxonomic scope" value="Bacteria"/>
</dbReference>
<evidence type="ECO:0000313" key="3">
    <source>
        <dbReference type="Proteomes" id="UP000027616"/>
    </source>
</evidence>
<evidence type="ECO:0000256" key="1">
    <source>
        <dbReference type="SAM" id="SignalP"/>
    </source>
</evidence>
<keyword evidence="1" id="KW-0732">Signal</keyword>
<dbReference type="STRING" id="1433126.BN938_2046"/>
<reference evidence="2 3" key="1">
    <citation type="journal article" date="2015" name="Genome Announc.">
        <title>Complete Genome Sequence of the Novel Leech Symbiont Mucinivorans hirudinis M3T.</title>
        <authorList>
            <person name="Nelson M.C."/>
            <person name="Bomar L."/>
            <person name="Graf J."/>
        </authorList>
    </citation>
    <scope>NUCLEOTIDE SEQUENCE [LARGE SCALE GENOMIC DNA]</scope>
    <source>
        <strain evidence="3">M3</strain>
    </source>
</reference>
<dbReference type="PROSITE" id="PS51257">
    <property type="entry name" value="PROKAR_LIPOPROTEIN"/>
    <property type="match status" value="1"/>
</dbReference>
<evidence type="ECO:0000313" key="2">
    <source>
        <dbReference type="EMBL" id="CDN32119.1"/>
    </source>
</evidence>